<proteinExistence type="predicted"/>
<feature type="region of interest" description="Disordered" evidence="1">
    <location>
        <begin position="298"/>
        <end position="395"/>
    </location>
</feature>
<protein>
    <submittedName>
        <fullName evidence="4">Chromo domain-containing protein</fullName>
    </submittedName>
</protein>
<dbReference type="InterPro" id="IPR016197">
    <property type="entry name" value="Chromo-like_dom_sf"/>
</dbReference>
<keyword evidence="3" id="KW-1185">Reference proteome</keyword>
<dbReference type="WBParaSite" id="scaffold11477_cov141.g15612">
    <property type="protein sequence ID" value="scaffold11477_cov141.g15612"/>
    <property type="gene ID" value="scaffold11477_cov141.g15612"/>
</dbReference>
<feature type="compositionally biased region" description="Low complexity" evidence="1">
    <location>
        <begin position="298"/>
        <end position="383"/>
    </location>
</feature>
<evidence type="ECO:0000313" key="4">
    <source>
        <dbReference type="WBParaSite" id="scaffold11477_cov141.g15612"/>
    </source>
</evidence>
<dbReference type="SUPFAM" id="SSF54160">
    <property type="entry name" value="Chromo domain-like"/>
    <property type="match status" value="1"/>
</dbReference>
<organism evidence="3 4">
    <name type="scientific">Meloidogyne javanica</name>
    <name type="common">Root-knot nematode worm</name>
    <dbReference type="NCBI Taxonomy" id="6303"/>
    <lineage>
        <taxon>Eukaryota</taxon>
        <taxon>Metazoa</taxon>
        <taxon>Ecdysozoa</taxon>
        <taxon>Nematoda</taxon>
        <taxon>Chromadorea</taxon>
        <taxon>Rhabditida</taxon>
        <taxon>Tylenchina</taxon>
        <taxon>Tylenchomorpha</taxon>
        <taxon>Tylenchoidea</taxon>
        <taxon>Meloidogynidae</taxon>
        <taxon>Meloidogyninae</taxon>
        <taxon>Meloidogyne</taxon>
        <taxon>Meloidogyne incognita group</taxon>
    </lineage>
</organism>
<dbReference type="InterPro" id="IPR038765">
    <property type="entry name" value="Papain-like_cys_pep_sf"/>
</dbReference>
<dbReference type="PROSITE" id="PS50013">
    <property type="entry name" value="CHROMO_2"/>
    <property type="match status" value="1"/>
</dbReference>
<dbReference type="Proteomes" id="UP000887561">
    <property type="component" value="Unplaced"/>
</dbReference>
<name>A0A915LI75_MELJA</name>
<dbReference type="Gene3D" id="2.40.50.40">
    <property type="match status" value="1"/>
</dbReference>
<dbReference type="InterPro" id="IPR000953">
    <property type="entry name" value="Chromo/chromo_shadow_dom"/>
</dbReference>
<reference evidence="4" key="1">
    <citation type="submission" date="2022-11" db="UniProtKB">
        <authorList>
            <consortium name="WormBaseParasite"/>
        </authorList>
    </citation>
    <scope>IDENTIFICATION</scope>
</reference>
<dbReference type="AlphaFoldDB" id="A0A915LI75"/>
<dbReference type="Gene3D" id="3.40.395.10">
    <property type="entry name" value="Adenoviral Proteinase, Chain A"/>
    <property type="match status" value="1"/>
</dbReference>
<evidence type="ECO:0000256" key="1">
    <source>
        <dbReference type="SAM" id="MobiDB-lite"/>
    </source>
</evidence>
<dbReference type="SUPFAM" id="SSF54001">
    <property type="entry name" value="Cysteine proteinases"/>
    <property type="match status" value="1"/>
</dbReference>
<sequence length="556" mass="62545">MPNNNTNRINALEEQNRYLMFTVFQLLARLVTGVRRRINCNNCRECVECEFQRIRREDRQHTHTQGLRNAERNEQQQIEPIPESVMARIRGELGEIGKQAPVFIKDPDTIQEVANVSPEFNSLKESQFLNDLVLGQYAGLISSKYNIHVVNADVLHIIAKKEDKQAPVLNINLEELRNTYGIKQNASWTFYSFCVSRREHAFLIRITANDKALVEINVYDSLHKPGPINQTSNTWKEAVLPIKYIIGEGFLFGKCVFMECPQQTNGFDCGLMSLAALELNSSSSLTFPTTNPSATTNYTTTISSSNIPTNTNSSSSTIPTTNSSSSTISTTTISSSSTIPTTTNSSSSTISTTTNSSSSTFPTTTNSSSSTIPTTNTSSSSTSKKCRCRDNTDAQSPTKCIKKRRKFAEKNEDGRLVFPDSVINNEPFWAFDEIIDVRRDEDGNPIKFLVKWKNFKEPKWEDPAVVVDAPEEFFKFSFKLGVKEILVAICNKTKNPHILSIVKDVDKLKPELKLEEKFPMLFDLGSVFHADPNTLTSKQKDNNRKIKQKIIKTINQ</sequence>
<feature type="domain" description="Chromo" evidence="2">
    <location>
        <begin position="429"/>
        <end position="476"/>
    </location>
</feature>
<evidence type="ECO:0000313" key="3">
    <source>
        <dbReference type="Proteomes" id="UP000887561"/>
    </source>
</evidence>
<accession>A0A915LI75</accession>
<evidence type="ECO:0000259" key="2">
    <source>
        <dbReference type="PROSITE" id="PS50013"/>
    </source>
</evidence>